<reference evidence="2" key="2">
    <citation type="journal article" date="2014" name="ISME J.">
        <title>Microbial stratification in low pH oxic and suboxic macroscopic growths along an acid mine drainage.</title>
        <authorList>
            <person name="Mendez-Garcia C."/>
            <person name="Mesa V."/>
            <person name="Sprenger R.R."/>
            <person name="Richter M."/>
            <person name="Diez M.S."/>
            <person name="Solano J."/>
            <person name="Bargiela R."/>
            <person name="Golyshina O.V."/>
            <person name="Manteca A."/>
            <person name="Ramos J.L."/>
            <person name="Gallego J.R."/>
            <person name="Llorente I."/>
            <person name="Martins Dos Santos V.A."/>
            <person name="Jensen O.N."/>
            <person name="Pelaez A.I."/>
            <person name="Sanchez J."/>
            <person name="Ferrer M."/>
        </authorList>
    </citation>
    <scope>NUCLEOTIDE SEQUENCE</scope>
</reference>
<sequence>MAAVHGLIAGFGFGAYATIITFVLAPEVPGLIYAPLVGVCFGLGTMVMQVIFGAVFARFARLRKLSEDDVCYLGRATGGRTLYYGGMLFALVGLFILLFPAVEGLAVSTGNPIPNLDSIGIATVLVLAVVGGVGIWAMIKGLRELRAIDSGAYCHPAPTDARSPSR</sequence>
<feature type="transmembrane region" description="Helical" evidence="1">
    <location>
        <begin position="31"/>
        <end position="60"/>
    </location>
</feature>
<evidence type="ECO:0000313" key="2">
    <source>
        <dbReference type="EMBL" id="EQD69443.1"/>
    </source>
</evidence>
<feature type="transmembrane region" description="Helical" evidence="1">
    <location>
        <begin position="119"/>
        <end position="139"/>
    </location>
</feature>
<gene>
    <name evidence="2" type="ORF">B1B_05358</name>
</gene>
<protein>
    <submittedName>
        <fullName evidence="2">Uncharacterized protein</fullName>
    </submittedName>
</protein>
<proteinExistence type="predicted"/>
<organism evidence="2">
    <name type="scientific">mine drainage metagenome</name>
    <dbReference type="NCBI Taxonomy" id="410659"/>
    <lineage>
        <taxon>unclassified sequences</taxon>
        <taxon>metagenomes</taxon>
        <taxon>ecological metagenomes</taxon>
    </lineage>
</organism>
<keyword evidence="1" id="KW-0472">Membrane</keyword>
<keyword evidence="1" id="KW-1133">Transmembrane helix</keyword>
<name>T1BLT6_9ZZZZ</name>
<feature type="transmembrane region" description="Helical" evidence="1">
    <location>
        <begin position="81"/>
        <end position="99"/>
    </location>
</feature>
<feature type="transmembrane region" description="Helical" evidence="1">
    <location>
        <begin position="7"/>
        <end position="25"/>
    </location>
</feature>
<keyword evidence="1" id="KW-0812">Transmembrane</keyword>
<comment type="caution">
    <text evidence="2">The sequence shown here is derived from an EMBL/GenBank/DDBJ whole genome shotgun (WGS) entry which is preliminary data.</text>
</comment>
<evidence type="ECO:0000256" key="1">
    <source>
        <dbReference type="SAM" id="Phobius"/>
    </source>
</evidence>
<accession>T1BLT6</accession>
<dbReference type="EMBL" id="AUZY01003388">
    <property type="protein sequence ID" value="EQD69443.1"/>
    <property type="molecule type" value="Genomic_DNA"/>
</dbReference>
<dbReference type="AlphaFoldDB" id="T1BLT6"/>
<reference evidence="2" key="1">
    <citation type="submission" date="2013-08" db="EMBL/GenBank/DDBJ databases">
        <authorList>
            <person name="Mendez C."/>
            <person name="Richter M."/>
            <person name="Ferrer M."/>
            <person name="Sanchez J."/>
        </authorList>
    </citation>
    <scope>NUCLEOTIDE SEQUENCE</scope>
</reference>